<accession>A0A9N8ZSK0</accession>
<dbReference type="SMART" id="SM00353">
    <property type="entry name" value="HLH"/>
    <property type="match status" value="1"/>
</dbReference>
<dbReference type="GO" id="GO:0003677">
    <property type="term" value="F:DNA binding"/>
    <property type="evidence" value="ECO:0007669"/>
    <property type="project" value="UniProtKB-KW"/>
</dbReference>
<feature type="region of interest" description="Disordered" evidence="3">
    <location>
        <begin position="291"/>
        <end position="330"/>
    </location>
</feature>
<feature type="region of interest" description="Disordered" evidence="3">
    <location>
        <begin position="457"/>
        <end position="476"/>
    </location>
</feature>
<evidence type="ECO:0000313" key="5">
    <source>
        <dbReference type="EMBL" id="CAG8505716.1"/>
    </source>
</evidence>
<dbReference type="InterPro" id="IPR011598">
    <property type="entry name" value="bHLH_dom"/>
</dbReference>
<dbReference type="Pfam" id="PF00010">
    <property type="entry name" value="HLH"/>
    <property type="match status" value="1"/>
</dbReference>
<feature type="domain" description="BHLH" evidence="4">
    <location>
        <begin position="463"/>
        <end position="545"/>
    </location>
</feature>
<name>A0A9N8ZSK0_9GLOM</name>
<feature type="compositionally biased region" description="Polar residues" evidence="3">
    <location>
        <begin position="293"/>
        <end position="303"/>
    </location>
</feature>
<keyword evidence="1" id="KW-0238">DNA-binding</keyword>
<gene>
    <name evidence="5" type="ORF">CPELLU_LOCUS2671</name>
</gene>
<evidence type="ECO:0000256" key="3">
    <source>
        <dbReference type="SAM" id="MobiDB-lite"/>
    </source>
</evidence>
<dbReference type="Gene3D" id="4.10.280.10">
    <property type="entry name" value="Helix-loop-helix DNA-binding domain"/>
    <property type="match status" value="1"/>
</dbReference>
<keyword evidence="6" id="KW-1185">Reference proteome</keyword>
<evidence type="ECO:0000259" key="4">
    <source>
        <dbReference type="PROSITE" id="PS50888"/>
    </source>
</evidence>
<dbReference type="PROSITE" id="PS50888">
    <property type="entry name" value="BHLH"/>
    <property type="match status" value="1"/>
</dbReference>
<feature type="region of interest" description="Disordered" evidence="3">
    <location>
        <begin position="154"/>
        <end position="173"/>
    </location>
</feature>
<dbReference type="EMBL" id="CAJVQA010001189">
    <property type="protein sequence ID" value="CAG8505716.1"/>
    <property type="molecule type" value="Genomic_DNA"/>
</dbReference>
<keyword evidence="2" id="KW-0539">Nucleus</keyword>
<dbReference type="InterPro" id="IPR036638">
    <property type="entry name" value="HLH_DNA-bd_sf"/>
</dbReference>
<evidence type="ECO:0000256" key="2">
    <source>
        <dbReference type="ARBA" id="ARBA00023242"/>
    </source>
</evidence>
<feature type="compositionally biased region" description="Basic and acidic residues" evidence="3">
    <location>
        <begin position="459"/>
        <end position="476"/>
    </location>
</feature>
<protein>
    <submittedName>
        <fullName evidence="5">4136_t:CDS:1</fullName>
    </submittedName>
</protein>
<dbReference type="Proteomes" id="UP000789759">
    <property type="component" value="Unassembled WGS sequence"/>
</dbReference>
<organism evidence="5 6">
    <name type="scientific">Cetraspora pellucida</name>
    <dbReference type="NCBI Taxonomy" id="1433469"/>
    <lineage>
        <taxon>Eukaryota</taxon>
        <taxon>Fungi</taxon>
        <taxon>Fungi incertae sedis</taxon>
        <taxon>Mucoromycota</taxon>
        <taxon>Glomeromycotina</taxon>
        <taxon>Glomeromycetes</taxon>
        <taxon>Diversisporales</taxon>
        <taxon>Gigasporaceae</taxon>
        <taxon>Cetraspora</taxon>
    </lineage>
</organism>
<dbReference type="GO" id="GO:0045944">
    <property type="term" value="P:positive regulation of transcription by RNA polymerase II"/>
    <property type="evidence" value="ECO:0007669"/>
    <property type="project" value="TreeGrafter"/>
</dbReference>
<dbReference type="PANTHER" id="PTHR10328">
    <property type="entry name" value="PROTEIN MAX MYC-ASSOCIATED FACTOR X"/>
    <property type="match status" value="1"/>
</dbReference>
<feature type="compositionally biased region" description="Polar residues" evidence="3">
    <location>
        <begin position="154"/>
        <end position="169"/>
    </location>
</feature>
<proteinExistence type="predicted"/>
<comment type="caution">
    <text evidence="5">The sequence shown here is derived from an EMBL/GenBank/DDBJ whole genome shotgun (WGS) entry which is preliminary data.</text>
</comment>
<dbReference type="AlphaFoldDB" id="A0A9N8ZSK0"/>
<dbReference type="OrthoDB" id="5344169at2759"/>
<dbReference type="GO" id="GO:0046983">
    <property type="term" value="F:protein dimerization activity"/>
    <property type="evidence" value="ECO:0007669"/>
    <property type="project" value="InterPro"/>
</dbReference>
<dbReference type="PANTHER" id="PTHR10328:SF15">
    <property type="entry name" value="BHLH TRANSCRIPTION FACTOR"/>
    <property type="match status" value="1"/>
</dbReference>
<dbReference type="GO" id="GO:0003700">
    <property type="term" value="F:DNA-binding transcription factor activity"/>
    <property type="evidence" value="ECO:0007669"/>
    <property type="project" value="TreeGrafter"/>
</dbReference>
<evidence type="ECO:0000256" key="1">
    <source>
        <dbReference type="ARBA" id="ARBA00023125"/>
    </source>
</evidence>
<reference evidence="5" key="1">
    <citation type="submission" date="2021-06" db="EMBL/GenBank/DDBJ databases">
        <authorList>
            <person name="Kallberg Y."/>
            <person name="Tangrot J."/>
            <person name="Rosling A."/>
        </authorList>
    </citation>
    <scope>NUCLEOTIDE SEQUENCE</scope>
    <source>
        <strain evidence="5">FL966</strain>
    </source>
</reference>
<evidence type="ECO:0000313" key="6">
    <source>
        <dbReference type="Proteomes" id="UP000789759"/>
    </source>
</evidence>
<dbReference type="GO" id="GO:0090575">
    <property type="term" value="C:RNA polymerase II transcription regulator complex"/>
    <property type="evidence" value="ECO:0007669"/>
    <property type="project" value="TreeGrafter"/>
</dbReference>
<dbReference type="SUPFAM" id="SSF47459">
    <property type="entry name" value="HLH, helix-loop-helix DNA-binding domain"/>
    <property type="match status" value="1"/>
</dbReference>
<sequence length="588" mass="64464">MATFPCFDYHDLKLGFSSMDAQKQHNANKNSPITNDYQQQTVTITSSNNLASANSLSFTQQSTASTFSLSTDILSTSNCSDDNSCSESVMMSPYSIILNSGELTMEDTYYEDEFFFEPLESPALVDPYIYLSPALTSSISQSDQAMCLSDNLTRRTNQNNHPYSPSNNQKIDRNNSLDQIQIKDPINHSDDNTDPENNHISSNIIPTIMTGSPSIPPNSSMSLPLPSTSIMVTSSTTVQEPMPNLSLGSNLVSEVALTQSPFTLLPTATSNNHSLSDKIAPITPSSLMKLKENSTSSRPTQGIQKIDKQQPLTQSSRLSNEKREPSLKQRTFNKEATFIVPPSRTQRSIRVTGVDGSQHMLVVSPNISPVSPGTNSMLMSPPGKRIVHTNQSVCSPSALNASKSPQALKPTISPSLKPRLSGVITDDAAEQLANKSNYVSILEGTAKSLGISYSSDVHSSLESRRTTHKAAEQKRRDSLKQSFDELKKVIPFNAATGNINISNNGCDGNNNNNSISGKVGDNSGSMKNVSKLFLLKRAHDHIVELHQQTKEKDLIIQNLNNELDELRILKKQKVDQIQQDDNMIKHTE</sequence>